<dbReference type="Proteomes" id="UP000077266">
    <property type="component" value="Unassembled WGS sequence"/>
</dbReference>
<organism evidence="2 3">
    <name type="scientific">Exidia glandulosa HHB12029</name>
    <dbReference type="NCBI Taxonomy" id="1314781"/>
    <lineage>
        <taxon>Eukaryota</taxon>
        <taxon>Fungi</taxon>
        <taxon>Dikarya</taxon>
        <taxon>Basidiomycota</taxon>
        <taxon>Agaricomycotina</taxon>
        <taxon>Agaricomycetes</taxon>
        <taxon>Auriculariales</taxon>
        <taxon>Exidiaceae</taxon>
        <taxon>Exidia</taxon>
    </lineage>
</organism>
<evidence type="ECO:0000259" key="1">
    <source>
        <dbReference type="PROSITE" id="PS50181"/>
    </source>
</evidence>
<dbReference type="SMART" id="SM00256">
    <property type="entry name" value="FBOX"/>
    <property type="match status" value="1"/>
</dbReference>
<dbReference type="SUPFAM" id="SSF81383">
    <property type="entry name" value="F-box domain"/>
    <property type="match status" value="1"/>
</dbReference>
<evidence type="ECO:0000313" key="2">
    <source>
        <dbReference type="EMBL" id="KZV97215.1"/>
    </source>
</evidence>
<feature type="domain" description="F-box" evidence="1">
    <location>
        <begin position="66"/>
        <end position="113"/>
    </location>
</feature>
<protein>
    <recommendedName>
        <fullName evidence="1">F-box domain-containing protein</fullName>
    </recommendedName>
</protein>
<sequence length="568" mass="63198">MEPSIAPLSDEPHKTFTQITLKRFNDAVAGFHSRTSACYVADVVTAMHKSLTLALVPELRRINARCAATALLPDEMLYSIWKLLGIEDRVAVSQVCSSWRVFALGSRHLWTDLTSPGCNCNTCATTSHTLGVLGRPSLLPELFARSATAKWTLDLTVTPCTAKFIRSFWQVVGETSSKARLDSLTLRVMDPDFPSYFRLPQPLPALRNLTLEWCAGSKGYDDRRRIYIHSIFTNLESIQLGGGYSIHWTLLPDRLPLGTNSFPPHDASKATTNTPIDVWMPKLRTLDCGFRDFDGLSRALECCPQLETLHADLSRFAPQGYRGLPSTIMSDIIPQVISKIQPLLSRLRSITVSNISALTFGDIVKYKLFRYPQMQEISLAYGFTYSQRPVSDGLNILHDLDHPERTVTFLGQETWTMEGTYAAGRKRKVHFQGGPDNFRTVGGTYLNFVTSLFFYGSWSRSAVPVLPPSALMPVFPSAHTVTIATRSAIEFLLQLAPVNPPCPHLENILISNAQHGDRLSLDYTEALQLVKTLKGEGTTIRSLHIGTNTSIRGHRFVLEGIVENVTLS</sequence>
<dbReference type="OrthoDB" id="3351939at2759"/>
<dbReference type="InterPro" id="IPR032675">
    <property type="entry name" value="LRR_dom_sf"/>
</dbReference>
<accession>A0A165L1P8</accession>
<gene>
    <name evidence="2" type="ORF">EXIGLDRAFT_387277</name>
</gene>
<name>A0A165L1P8_EXIGL</name>
<dbReference type="SUPFAM" id="SSF52047">
    <property type="entry name" value="RNI-like"/>
    <property type="match status" value="1"/>
</dbReference>
<dbReference type="AlphaFoldDB" id="A0A165L1P8"/>
<dbReference type="Gene3D" id="1.20.1280.50">
    <property type="match status" value="1"/>
</dbReference>
<dbReference type="InterPro" id="IPR001810">
    <property type="entry name" value="F-box_dom"/>
</dbReference>
<reference evidence="2 3" key="1">
    <citation type="journal article" date="2016" name="Mol. Biol. Evol.">
        <title>Comparative Genomics of Early-Diverging Mushroom-Forming Fungi Provides Insights into the Origins of Lignocellulose Decay Capabilities.</title>
        <authorList>
            <person name="Nagy L.G."/>
            <person name="Riley R."/>
            <person name="Tritt A."/>
            <person name="Adam C."/>
            <person name="Daum C."/>
            <person name="Floudas D."/>
            <person name="Sun H."/>
            <person name="Yadav J.S."/>
            <person name="Pangilinan J."/>
            <person name="Larsson K.H."/>
            <person name="Matsuura K."/>
            <person name="Barry K."/>
            <person name="Labutti K."/>
            <person name="Kuo R."/>
            <person name="Ohm R.A."/>
            <person name="Bhattacharya S.S."/>
            <person name="Shirouzu T."/>
            <person name="Yoshinaga Y."/>
            <person name="Martin F.M."/>
            <person name="Grigoriev I.V."/>
            <person name="Hibbett D.S."/>
        </authorList>
    </citation>
    <scope>NUCLEOTIDE SEQUENCE [LARGE SCALE GENOMIC DNA]</scope>
    <source>
        <strain evidence="2 3">HHB12029</strain>
    </source>
</reference>
<keyword evidence="3" id="KW-1185">Reference proteome</keyword>
<evidence type="ECO:0000313" key="3">
    <source>
        <dbReference type="Proteomes" id="UP000077266"/>
    </source>
</evidence>
<dbReference type="EMBL" id="KV425933">
    <property type="protein sequence ID" value="KZV97215.1"/>
    <property type="molecule type" value="Genomic_DNA"/>
</dbReference>
<dbReference type="Gene3D" id="3.80.10.10">
    <property type="entry name" value="Ribonuclease Inhibitor"/>
    <property type="match status" value="1"/>
</dbReference>
<dbReference type="InterPro" id="IPR036047">
    <property type="entry name" value="F-box-like_dom_sf"/>
</dbReference>
<dbReference type="PROSITE" id="PS50181">
    <property type="entry name" value="FBOX"/>
    <property type="match status" value="1"/>
</dbReference>
<dbReference type="InParanoid" id="A0A165L1P8"/>
<dbReference type="Pfam" id="PF12937">
    <property type="entry name" value="F-box-like"/>
    <property type="match status" value="1"/>
</dbReference>
<proteinExistence type="predicted"/>